<accession>A0AC34QCH1</accession>
<evidence type="ECO:0000313" key="1">
    <source>
        <dbReference type="Proteomes" id="UP000887576"/>
    </source>
</evidence>
<name>A0AC34QCH1_9BILA</name>
<organism evidence="1 2">
    <name type="scientific">Panagrolaimus sp. JU765</name>
    <dbReference type="NCBI Taxonomy" id="591449"/>
    <lineage>
        <taxon>Eukaryota</taxon>
        <taxon>Metazoa</taxon>
        <taxon>Ecdysozoa</taxon>
        <taxon>Nematoda</taxon>
        <taxon>Chromadorea</taxon>
        <taxon>Rhabditida</taxon>
        <taxon>Tylenchina</taxon>
        <taxon>Panagrolaimomorpha</taxon>
        <taxon>Panagrolaimoidea</taxon>
        <taxon>Panagrolaimidae</taxon>
        <taxon>Panagrolaimus</taxon>
    </lineage>
</organism>
<protein>
    <submittedName>
        <fullName evidence="2">Non-specific protein-tyrosine kinase</fullName>
    </submittedName>
</protein>
<reference evidence="2" key="1">
    <citation type="submission" date="2022-11" db="UniProtKB">
        <authorList>
            <consortium name="WormBaseParasite"/>
        </authorList>
    </citation>
    <scope>IDENTIFICATION</scope>
</reference>
<dbReference type="WBParaSite" id="JU765_v2.g15110.t1">
    <property type="protein sequence ID" value="JU765_v2.g15110.t1"/>
    <property type="gene ID" value="JU765_v2.g15110"/>
</dbReference>
<sequence length="416" mass="46331">MTKMKHENVVRLYGVVLDTKSVMLVSELAPCGSLLECVQKPALRTSFPVDVLCSFAVQIAKGMQYLASERLIHRDLAARNVLVFSSEKVKISDFGLSRSLGVGEDYYRSEFNPSMKLPIAWCAPESINFLRFTEKSDVWSFGVTLFEMFSYGEMPWHGYNGAQILNAIDRQGKRLDCPEACPTEFYSIMQKCWAHLPDDRPTFDQLVSCLPSMMPQLLITVTELPKTDRTLLGFKRNEIIILINRCPGGIIDGDFWLGAMRDGQIGLFKPADTVAYLGAESPNPGTAIMKNGPIIKKKDLKQAKIPLEQKKLMISEPQGDVRHTCHVGIDGQSFGLLQVDKKELSKALPPSFPIKIEGEANSVPPRPTPRKLPISTATPVRHISSEKNIFPIDLDSLEKQNPPPVYPRGMSSPPQA</sequence>
<dbReference type="Proteomes" id="UP000887576">
    <property type="component" value="Unplaced"/>
</dbReference>
<proteinExistence type="predicted"/>
<evidence type="ECO:0000313" key="2">
    <source>
        <dbReference type="WBParaSite" id="JU765_v2.g15110.t1"/>
    </source>
</evidence>